<evidence type="ECO:0000256" key="6">
    <source>
        <dbReference type="ARBA" id="ARBA00022685"/>
    </source>
</evidence>
<dbReference type="InterPro" id="IPR030480">
    <property type="entry name" value="Natr_peptide_CS"/>
</dbReference>
<feature type="region of interest" description="Disordered" evidence="17">
    <location>
        <begin position="106"/>
        <end position="194"/>
    </location>
</feature>
<evidence type="ECO:0000256" key="9">
    <source>
        <dbReference type="ARBA" id="ARBA00022858"/>
    </source>
</evidence>
<dbReference type="PRINTS" id="PR00710">
    <property type="entry name" value="NATPEPTIDES"/>
</dbReference>
<evidence type="ECO:0000256" key="4">
    <source>
        <dbReference type="ARBA" id="ARBA00022608"/>
    </source>
</evidence>
<feature type="compositionally biased region" description="Low complexity" evidence="17">
    <location>
        <begin position="137"/>
        <end position="147"/>
    </location>
</feature>
<dbReference type="GO" id="GO:0007168">
    <property type="term" value="P:receptor guanylyl cyclase signaling pathway"/>
    <property type="evidence" value="ECO:0007669"/>
    <property type="project" value="TreeGrafter"/>
</dbReference>
<evidence type="ECO:0000256" key="17">
    <source>
        <dbReference type="SAM" id="MobiDB-lite"/>
    </source>
</evidence>
<evidence type="ECO:0000256" key="11">
    <source>
        <dbReference type="ARBA" id="ARBA00023157"/>
    </source>
</evidence>
<evidence type="ECO:0000256" key="13">
    <source>
        <dbReference type="ARBA" id="ARBA00023283"/>
    </source>
</evidence>
<evidence type="ECO:0000256" key="12">
    <source>
        <dbReference type="ARBA" id="ARBA00023215"/>
    </source>
</evidence>
<evidence type="ECO:0000256" key="10">
    <source>
        <dbReference type="ARBA" id="ARBA00022924"/>
    </source>
</evidence>
<accession>A0A1L8D6D1</accession>
<keyword evidence="10" id="KW-0382">Hypotensive agent</keyword>
<protein>
    <submittedName>
        <fullName evidence="19">BATXBPP7</fullName>
    </submittedName>
</protein>
<dbReference type="GO" id="GO:0006182">
    <property type="term" value="P:cGMP biosynthetic process"/>
    <property type="evidence" value="ECO:0007669"/>
    <property type="project" value="TreeGrafter"/>
</dbReference>
<dbReference type="InterPro" id="IPR000663">
    <property type="entry name" value="Natr_peptide"/>
</dbReference>
<keyword evidence="9 16" id="KW-0838">Vasoactive</keyword>
<feature type="chain" id="PRO_5009875469" evidence="18">
    <location>
        <begin position="24"/>
        <end position="225"/>
    </location>
</feature>
<dbReference type="GO" id="GO:0008217">
    <property type="term" value="P:regulation of blood pressure"/>
    <property type="evidence" value="ECO:0007669"/>
    <property type="project" value="UniProtKB-KW"/>
</dbReference>
<dbReference type="GO" id="GO:0005179">
    <property type="term" value="F:hormone activity"/>
    <property type="evidence" value="ECO:0007669"/>
    <property type="project" value="InterPro"/>
</dbReference>
<comment type="similarity">
    <text evidence="16">Belongs to the natriuretic peptide family.</text>
</comment>
<evidence type="ECO:0000256" key="7">
    <source>
        <dbReference type="ARBA" id="ARBA00022690"/>
    </source>
</evidence>
<dbReference type="Pfam" id="PF00212">
    <property type="entry name" value="ANP"/>
    <property type="match status" value="1"/>
</dbReference>
<feature type="compositionally biased region" description="Basic and acidic residues" evidence="17">
    <location>
        <begin position="149"/>
        <end position="159"/>
    </location>
</feature>
<keyword evidence="6" id="KW-0165">Cleavage on pair of basic residues</keyword>
<evidence type="ECO:0000256" key="18">
    <source>
        <dbReference type="SAM" id="SignalP"/>
    </source>
</evidence>
<reference evidence="19" key="1">
    <citation type="submission" date="2015-11" db="EMBL/GenBank/DDBJ databases">
        <title>Transcriptomic analysis of venom glands from five Bothrops atrox snakes.</title>
        <authorList>
            <person name="Amazonas D.R."/>
            <person name="Nishiyama M.Y.Jr."/>
            <person name="Gibbs H.L."/>
            <person name="Rokyta D.R."/>
            <person name="Junqueira-de-Azevedo I.L."/>
            <person name="Moura-da-Silva A.M."/>
        </authorList>
    </citation>
    <scope>NUCLEOTIDE SEQUENCE</scope>
    <source>
        <strain evidence="19">Tapajos National Forest</strain>
        <tissue evidence="19">Venom gland</tissue>
    </source>
</reference>
<feature type="compositionally biased region" description="Gly residues" evidence="17">
    <location>
        <begin position="182"/>
        <end position="194"/>
    </location>
</feature>
<evidence type="ECO:0000256" key="14">
    <source>
        <dbReference type="ARBA" id="ARBA00038127"/>
    </source>
</evidence>
<evidence type="ECO:0000256" key="16">
    <source>
        <dbReference type="RuleBase" id="RU003686"/>
    </source>
</evidence>
<keyword evidence="4" id="KW-0483">Metalloprotease inhibitor</keyword>
<keyword evidence="3" id="KW-0964">Secreted</keyword>
<dbReference type="GO" id="GO:0030414">
    <property type="term" value="F:peptidase inhibitor activity"/>
    <property type="evidence" value="ECO:0007669"/>
    <property type="project" value="UniProtKB-KW"/>
</dbReference>
<feature type="compositionally biased region" description="Basic residues" evidence="17">
    <location>
        <begin position="167"/>
        <end position="178"/>
    </location>
</feature>
<keyword evidence="11" id="KW-1015">Disulfide bond</keyword>
<evidence type="ECO:0000256" key="2">
    <source>
        <dbReference type="ARBA" id="ARBA00022429"/>
    </source>
</evidence>
<comment type="similarity">
    <text evidence="15">In the N-terminal section; belongs to the bradykinin-potentiating peptide family.</text>
</comment>
<dbReference type="EMBL" id="GEDR01000007">
    <property type="protein sequence ID" value="JAV01955.1"/>
    <property type="molecule type" value="mRNA"/>
</dbReference>
<keyword evidence="5" id="KW-0800">Toxin</keyword>
<dbReference type="SMART" id="SM00183">
    <property type="entry name" value="NAT_PEP"/>
    <property type="match status" value="1"/>
</dbReference>
<dbReference type="GO" id="GO:0042311">
    <property type="term" value="P:vasodilation"/>
    <property type="evidence" value="ECO:0007669"/>
    <property type="project" value="UniProtKB-KW"/>
</dbReference>
<dbReference type="GO" id="GO:0005576">
    <property type="term" value="C:extracellular region"/>
    <property type="evidence" value="ECO:0007669"/>
    <property type="project" value="UniProtKB-SubCell"/>
</dbReference>
<evidence type="ECO:0000256" key="5">
    <source>
        <dbReference type="ARBA" id="ARBA00022656"/>
    </source>
</evidence>
<dbReference type="PROSITE" id="PS00263">
    <property type="entry name" value="NATRIURETIC_PEPTIDE"/>
    <property type="match status" value="1"/>
</dbReference>
<keyword evidence="8 18" id="KW-0732">Signal</keyword>
<dbReference type="GO" id="GO:0090729">
    <property type="term" value="F:toxin activity"/>
    <property type="evidence" value="ECO:0007669"/>
    <property type="project" value="UniProtKB-KW"/>
</dbReference>
<dbReference type="PANTHER" id="PTHR12167">
    <property type="entry name" value="C-TYPE NATRIURETIC PEPTIDE"/>
    <property type="match status" value="1"/>
</dbReference>
<comment type="subcellular location">
    <subcellularLocation>
        <location evidence="1 16">Secreted</location>
    </subcellularLocation>
</comment>
<evidence type="ECO:0000256" key="3">
    <source>
        <dbReference type="ARBA" id="ARBA00022525"/>
    </source>
</evidence>
<organism evidence="19">
    <name type="scientific">Bothrops atrox</name>
    <name type="common">Barba amarilla</name>
    <name type="synonym">Fer-de-lance</name>
    <dbReference type="NCBI Taxonomy" id="8725"/>
    <lineage>
        <taxon>Eukaryota</taxon>
        <taxon>Metazoa</taxon>
        <taxon>Chordata</taxon>
        <taxon>Craniata</taxon>
        <taxon>Vertebrata</taxon>
        <taxon>Euteleostomi</taxon>
        <taxon>Lepidosauria</taxon>
        <taxon>Squamata</taxon>
        <taxon>Bifurcata</taxon>
        <taxon>Unidentata</taxon>
        <taxon>Episquamata</taxon>
        <taxon>Toxicofera</taxon>
        <taxon>Serpentes</taxon>
        <taxon>Colubroidea</taxon>
        <taxon>Viperidae</taxon>
        <taxon>Crotalinae</taxon>
        <taxon>Bothrops</taxon>
    </lineage>
</organism>
<keyword evidence="7" id="KW-0646">Protease inhibitor</keyword>
<dbReference type="PANTHER" id="PTHR12167:SF2">
    <property type="entry name" value="C-TYPE NATRIURETIC PEPTIDE"/>
    <property type="match status" value="1"/>
</dbReference>
<dbReference type="AlphaFoldDB" id="A0A1L8D6D1"/>
<evidence type="ECO:0000256" key="8">
    <source>
        <dbReference type="ARBA" id="ARBA00022729"/>
    </source>
</evidence>
<name>A0A1L8D6D1_BOTAT</name>
<keyword evidence="2" id="KW-0840">Vasodilator</keyword>
<evidence type="ECO:0000256" key="1">
    <source>
        <dbReference type="ARBA" id="ARBA00004613"/>
    </source>
</evidence>
<sequence>MVLSRLAASGLLLLALLALSVDGKPVQQWAQSWPGPNIPPLLVQQWAQKWPRPGPEIPPLTVQQWAKKWPGPKVPPLTVQQWAPLLQPHESPAGGTTALREELSLGPEAASGVPSAGAEVGRSGSKAPAAPHRLSKSKGAAATSAASRPMRDLRPDGKQARQNWGRMVHHNHHDHHDHHAAVGGGGGGGGGGGARRLKGLAKKGAAKGCFGLKLDRIGTMSGLGC</sequence>
<evidence type="ECO:0000256" key="15">
    <source>
        <dbReference type="ARBA" id="ARBA00038450"/>
    </source>
</evidence>
<proteinExistence type="evidence at transcript level"/>
<keyword evidence="13" id="KW-0873">Pyrrolidone carboxylic acid</keyword>
<evidence type="ECO:0000313" key="19">
    <source>
        <dbReference type="EMBL" id="JAV01955.1"/>
    </source>
</evidence>
<feature type="signal peptide" evidence="18">
    <location>
        <begin position="1"/>
        <end position="23"/>
    </location>
</feature>
<comment type="similarity">
    <text evidence="14">In the C-terminal section; belongs to the natriuretic peptide family.</text>
</comment>
<keyword evidence="12" id="KW-0481">Metalloenzyme inhibitor</keyword>